<name>A0ABQ4QNG6_9HYPH</name>
<dbReference type="EMBL" id="BPQG01000095">
    <property type="protein sequence ID" value="GJD46798.1"/>
    <property type="molecule type" value="Genomic_DNA"/>
</dbReference>
<proteinExistence type="predicted"/>
<comment type="caution">
    <text evidence="2">The sequence shown here is derived from an EMBL/GenBank/DDBJ whole genome shotgun (WGS) entry which is preliminary data.</text>
</comment>
<evidence type="ECO:0000256" key="1">
    <source>
        <dbReference type="SAM" id="MobiDB-lite"/>
    </source>
</evidence>
<accession>A0ABQ4QNG6</accession>
<protein>
    <submittedName>
        <fullName evidence="2">Uncharacterized protein</fullName>
    </submittedName>
</protein>
<feature type="region of interest" description="Disordered" evidence="1">
    <location>
        <begin position="21"/>
        <end position="53"/>
    </location>
</feature>
<reference evidence="2 3" key="1">
    <citation type="journal article" date="2021" name="Front. Microbiol.">
        <title>Comprehensive Comparative Genomics and Phenotyping of Methylobacterium Species.</title>
        <authorList>
            <person name="Alessa O."/>
            <person name="Ogura Y."/>
            <person name="Fujitani Y."/>
            <person name="Takami H."/>
            <person name="Hayashi T."/>
            <person name="Sahin N."/>
            <person name="Tani A."/>
        </authorList>
    </citation>
    <scope>NUCLEOTIDE SEQUENCE [LARGE SCALE GENOMIC DNA]</scope>
    <source>
        <strain evidence="2 3">DSM 23679</strain>
    </source>
</reference>
<gene>
    <name evidence="2" type="ORF">AFCDBAGC_4682</name>
</gene>
<evidence type="ECO:0000313" key="2">
    <source>
        <dbReference type="EMBL" id="GJD46798.1"/>
    </source>
</evidence>
<sequence>MAAVGVTRTLEVIEIAETGPGAAYASKSYPSSPEGNDGRHSGGARGQRVELRL</sequence>
<feature type="compositionally biased region" description="Low complexity" evidence="1">
    <location>
        <begin position="22"/>
        <end position="33"/>
    </location>
</feature>
<evidence type="ECO:0000313" key="3">
    <source>
        <dbReference type="Proteomes" id="UP001055117"/>
    </source>
</evidence>
<organism evidence="2 3">
    <name type="scientific">Methylobacterium cerastii</name>
    <dbReference type="NCBI Taxonomy" id="932741"/>
    <lineage>
        <taxon>Bacteria</taxon>
        <taxon>Pseudomonadati</taxon>
        <taxon>Pseudomonadota</taxon>
        <taxon>Alphaproteobacteria</taxon>
        <taxon>Hyphomicrobiales</taxon>
        <taxon>Methylobacteriaceae</taxon>
        <taxon>Methylobacterium</taxon>
    </lineage>
</organism>
<dbReference type="Proteomes" id="UP001055117">
    <property type="component" value="Unassembled WGS sequence"/>
</dbReference>
<keyword evidence="3" id="KW-1185">Reference proteome</keyword>